<accession>A0A1V8T720</accession>
<proteinExistence type="predicted"/>
<evidence type="ECO:0000313" key="2">
    <source>
        <dbReference type="EMBL" id="OQO07203.1"/>
    </source>
</evidence>
<feature type="compositionally biased region" description="Polar residues" evidence="1">
    <location>
        <begin position="58"/>
        <end position="79"/>
    </location>
</feature>
<gene>
    <name evidence="2" type="ORF">B0A48_07773</name>
</gene>
<sequence>MFAAPPAQRQPSFPLPYDRHYYAELPDLNDYAPAPRQAPRSTSRPVSTASEKAPSLPPRTQTATPPASGRSSPIFETSGSAPRSPPAASKVKTLTAYLVPLPTPTTSSIPRRFLLYTPPAAPLSAPVVGTTEPRLTKLQRKWEAEVREAKESDAKFRSWKGVKGRATKGIDWGMSKTRGADMEFLTRVPSDKDEGITELNLIYPQSMAGTEEEIRAEVVESLLRSHTKAKKDAIIATGLLPVTGLIDLLATPVWPFGGLLEVDAVWLYASVKGKKASGRLTTGLAEDEIKLSFTRADGATVVEQYLAARCHETDRALFPSIDAYHSETDVLEAIGWTVSSGLQSHEDMQWETRRAREDVKMVMGKAAKEWRSTVVKAEQEASKAS</sequence>
<keyword evidence="3" id="KW-1185">Reference proteome</keyword>
<organism evidence="2 3">
    <name type="scientific">Cryoendolithus antarcticus</name>
    <dbReference type="NCBI Taxonomy" id="1507870"/>
    <lineage>
        <taxon>Eukaryota</taxon>
        <taxon>Fungi</taxon>
        <taxon>Dikarya</taxon>
        <taxon>Ascomycota</taxon>
        <taxon>Pezizomycotina</taxon>
        <taxon>Dothideomycetes</taxon>
        <taxon>Dothideomycetidae</taxon>
        <taxon>Cladosporiales</taxon>
        <taxon>Cladosporiaceae</taxon>
        <taxon>Cryoendolithus</taxon>
    </lineage>
</organism>
<evidence type="ECO:0000313" key="3">
    <source>
        <dbReference type="Proteomes" id="UP000192596"/>
    </source>
</evidence>
<protein>
    <submittedName>
        <fullName evidence="2">Uncharacterized protein</fullName>
    </submittedName>
</protein>
<reference evidence="3" key="1">
    <citation type="submission" date="2017-03" db="EMBL/GenBank/DDBJ databases">
        <title>Genomes of endolithic fungi from Antarctica.</title>
        <authorList>
            <person name="Coleine C."/>
            <person name="Masonjones S."/>
            <person name="Stajich J.E."/>
        </authorList>
    </citation>
    <scope>NUCLEOTIDE SEQUENCE [LARGE SCALE GENOMIC DNA]</scope>
    <source>
        <strain evidence="3">CCFEE 5527</strain>
    </source>
</reference>
<dbReference type="EMBL" id="NAJO01000015">
    <property type="protein sequence ID" value="OQO07203.1"/>
    <property type="molecule type" value="Genomic_DNA"/>
</dbReference>
<evidence type="ECO:0000256" key="1">
    <source>
        <dbReference type="SAM" id="MobiDB-lite"/>
    </source>
</evidence>
<comment type="caution">
    <text evidence="2">The sequence shown here is derived from an EMBL/GenBank/DDBJ whole genome shotgun (WGS) entry which is preliminary data.</text>
</comment>
<dbReference type="InParanoid" id="A0A1V8T720"/>
<name>A0A1V8T720_9PEZI</name>
<feature type="region of interest" description="Disordered" evidence="1">
    <location>
        <begin position="26"/>
        <end position="88"/>
    </location>
</feature>
<dbReference type="OrthoDB" id="3189033at2759"/>
<feature type="compositionally biased region" description="Polar residues" evidence="1">
    <location>
        <begin position="39"/>
        <end position="50"/>
    </location>
</feature>
<dbReference type="STRING" id="1507870.A0A1V8T720"/>
<dbReference type="AlphaFoldDB" id="A0A1V8T720"/>
<dbReference type="Proteomes" id="UP000192596">
    <property type="component" value="Unassembled WGS sequence"/>
</dbReference>